<dbReference type="Gene3D" id="1.10.3470.10">
    <property type="entry name" value="ABC transporter involved in vitamin B12 uptake, BtuC"/>
    <property type="match status" value="1"/>
</dbReference>
<evidence type="ECO:0000313" key="10">
    <source>
        <dbReference type="Proteomes" id="UP000006732"/>
    </source>
</evidence>
<dbReference type="Proteomes" id="UP000006732">
    <property type="component" value="Chromosome"/>
</dbReference>
<dbReference type="PANTHER" id="PTHR30472:SF70">
    <property type="entry name" value="MOLYBDATE IMPORT SYSTEM PERMEASE PROTEIN MOLB"/>
    <property type="match status" value="1"/>
</dbReference>
<evidence type="ECO:0000256" key="6">
    <source>
        <dbReference type="ARBA" id="ARBA00022989"/>
    </source>
</evidence>
<feature type="transmembrane region" description="Helical" evidence="8">
    <location>
        <begin position="152"/>
        <end position="172"/>
    </location>
</feature>
<dbReference type="AlphaFoldDB" id="A1AP08"/>
<feature type="transmembrane region" description="Helical" evidence="8">
    <location>
        <begin position="99"/>
        <end position="117"/>
    </location>
</feature>
<keyword evidence="3" id="KW-0813">Transport</keyword>
<dbReference type="RefSeq" id="WP_011735371.1">
    <property type="nucleotide sequence ID" value="NC_008609.1"/>
</dbReference>
<feature type="transmembrane region" description="Helical" evidence="8">
    <location>
        <begin position="201"/>
        <end position="222"/>
    </location>
</feature>
<dbReference type="InterPro" id="IPR037294">
    <property type="entry name" value="ABC_BtuC-like"/>
</dbReference>
<evidence type="ECO:0000256" key="2">
    <source>
        <dbReference type="ARBA" id="ARBA00007935"/>
    </source>
</evidence>
<evidence type="ECO:0000256" key="5">
    <source>
        <dbReference type="ARBA" id="ARBA00022692"/>
    </source>
</evidence>
<keyword evidence="7 8" id="KW-0472">Membrane</keyword>
<sequence length="339" mass="35718">MQTVKNTLWISGLVLLLCLTVLVSLTLGKYPVGLAELGDYLLSLCGAGSLDGERAALLRNILVEIRLPRILAALLIGAALSVSGAAFQSMFINPLVSPSLLGVLSGASFGAALGMIVSGDWLVVQVSSFLFGLLAVLLSVGVARLYHGDRMLMLLLGGIISGALFTSLLSVVKYLADPYNQLPAIVYWLMGGLSMVDIRTVLVVSIPIGLGILAIIVLSPYLNILSMGDDEATTLGVRVSLIRMTLIFFATLISALTVVLGGMIGWVGLIVPHIARMLTGPDNRLLLPVGALLGAIYLVVVDDVSRLIFSVEIPLGIVTSLVGIPFFALVLKNARKGWG</sequence>
<feature type="transmembrane region" description="Helical" evidence="8">
    <location>
        <begin position="242"/>
        <end position="271"/>
    </location>
</feature>
<organism evidence="9 10">
    <name type="scientific">Pelobacter propionicus (strain DSM 2379 / NBRC 103807 / OttBd1)</name>
    <dbReference type="NCBI Taxonomy" id="338966"/>
    <lineage>
        <taxon>Bacteria</taxon>
        <taxon>Pseudomonadati</taxon>
        <taxon>Thermodesulfobacteriota</taxon>
        <taxon>Desulfuromonadia</taxon>
        <taxon>Desulfuromonadales</taxon>
        <taxon>Desulfuromonadaceae</taxon>
        <taxon>Pelobacter</taxon>
    </lineage>
</organism>
<dbReference type="HOGENOM" id="CLU_013016_0_2_7"/>
<dbReference type="EMBL" id="CP000482">
    <property type="protein sequence ID" value="ABK99078.1"/>
    <property type="molecule type" value="Genomic_DNA"/>
</dbReference>
<dbReference type="CDD" id="cd06550">
    <property type="entry name" value="TM_ABC_iron-siderophores_like"/>
    <property type="match status" value="1"/>
</dbReference>
<evidence type="ECO:0000256" key="8">
    <source>
        <dbReference type="SAM" id="Phobius"/>
    </source>
</evidence>
<proteinExistence type="inferred from homology"/>
<comment type="subcellular location">
    <subcellularLocation>
        <location evidence="1">Cell membrane</location>
        <topology evidence="1">Multi-pass membrane protein</topology>
    </subcellularLocation>
</comment>
<dbReference type="GO" id="GO:0005886">
    <property type="term" value="C:plasma membrane"/>
    <property type="evidence" value="ECO:0007669"/>
    <property type="project" value="UniProtKB-SubCell"/>
</dbReference>
<evidence type="ECO:0000256" key="3">
    <source>
        <dbReference type="ARBA" id="ARBA00022448"/>
    </source>
</evidence>
<dbReference type="PANTHER" id="PTHR30472">
    <property type="entry name" value="FERRIC ENTEROBACTIN TRANSPORT SYSTEM PERMEASE PROTEIN"/>
    <property type="match status" value="1"/>
</dbReference>
<dbReference type="GO" id="GO:0022857">
    <property type="term" value="F:transmembrane transporter activity"/>
    <property type="evidence" value="ECO:0007669"/>
    <property type="project" value="InterPro"/>
</dbReference>
<dbReference type="Pfam" id="PF01032">
    <property type="entry name" value="FecCD"/>
    <property type="match status" value="1"/>
</dbReference>
<evidence type="ECO:0000256" key="1">
    <source>
        <dbReference type="ARBA" id="ARBA00004651"/>
    </source>
</evidence>
<dbReference type="InterPro" id="IPR000522">
    <property type="entry name" value="ABC_transptr_permease_BtuC"/>
</dbReference>
<dbReference type="OrthoDB" id="9782305at2"/>
<evidence type="ECO:0000313" key="9">
    <source>
        <dbReference type="EMBL" id="ABK99078.1"/>
    </source>
</evidence>
<dbReference type="SUPFAM" id="SSF81345">
    <property type="entry name" value="ABC transporter involved in vitamin B12 uptake, BtuC"/>
    <property type="match status" value="1"/>
</dbReference>
<feature type="transmembrane region" description="Helical" evidence="8">
    <location>
        <begin position="123"/>
        <end position="145"/>
    </location>
</feature>
<dbReference type="FunFam" id="1.10.3470.10:FF:000001">
    <property type="entry name" value="Vitamin B12 ABC transporter permease BtuC"/>
    <property type="match status" value="1"/>
</dbReference>
<protein>
    <submittedName>
        <fullName evidence="9">Transport system permease protein</fullName>
    </submittedName>
</protein>
<evidence type="ECO:0000256" key="7">
    <source>
        <dbReference type="ARBA" id="ARBA00023136"/>
    </source>
</evidence>
<dbReference type="eggNOG" id="COG0609">
    <property type="taxonomic scope" value="Bacteria"/>
</dbReference>
<name>A1AP08_PELPD</name>
<feature type="transmembrane region" description="Helical" evidence="8">
    <location>
        <begin position="67"/>
        <end position="87"/>
    </location>
</feature>
<feature type="transmembrane region" description="Helical" evidence="8">
    <location>
        <begin position="307"/>
        <end position="331"/>
    </location>
</feature>
<keyword evidence="6 8" id="KW-1133">Transmembrane helix</keyword>
<accession>A1AP08</accession>
<keyword evidence="10" id="KW-1185">Reference proteome</keyword>
<gene>
    <name evidence="9" type="ordered locus">Ppro_1462</name>
</gene>
<reference evidence="9 10" key="1">
    <citation type="submission" date="2006-10" db="EMBL/GenBank/DDBJ databases">
        <title>Complete sequence of chromosome of Pelobacter propionicus DSM 2379.</title>
        <authorList>
            <consortium name="US DOE Joint Genome Institute"/>
            <person name="Copeland A."/>
            <person name="Lucas S."/>
            <person name="Lapidus A."/>
            <person name="Barry K."/>
            <person name="Detter J.C."/>
            <person name="Glavina del Rio T."/>
            <person name="Hammon N."/>
            <person name="Israni S."/>
            <person name="Dalin E."/>
            <person name="Tice H."/>
            <person name="Pitluck S."/>
            <person name="Saunders E."/>
            <person name="Brettin T."/>
            <person name="Bruce D."/>
            <person name="Han C."/>
            <person name="Tapia R."/>
            <person name="Schmutz J."/>
            <person name="Larimer F."/>
            <person name="Land M."/>
            <person name="Hauser L."/>
            <person name="Kyrpides N."/>
            <person name="Kim E."/>
            <person name="Lovley D."/>
            <person name="Richardson P."/>
        </authorList>
    </citation>
    <scope>NUCLEOTIDE SEQUENCE [LARGE SCALE GENOMIC DNA]</scope>
    <source>
        <strain evidence="10">DSM 2379 / NBRC 103807 / OttBd1</strain>
    </source>
</reference>
<evidence type="ECO:0000256" key="4">
    <source>
        <dbReference type="ARBA" id="ARBA00022475"/>
    </source>
</evidence>
<comment type="similarity">
    <text evidence="2">Belongs to the binding-protein-dependent transport system permease family. FecCD subfamily.</text>
</comment>
<keyword evidence="5 8" id="KW-0812">Transmembrane</keyword>
<keyword evidence="4" id="KW-1003">Cell membrane</keyword>
<dbReference type="STRING" id="338966.Ppro_1462"/>
<dbReference type="KEGG" id="ppd:Ppro_1462"/>
<dbReference type="GO" id="GO:0033214">
    <property type="term" value="P:siderophore-iron import into cell"/>
    <property type="evidence" value="ECO:0007669"/>
    <property type="project" value="TreeGrafter"/>
</dbReference>
<feature type="transmembrane region" description="Helical" evidence="8">
    <location>
        <begin position="283"/>
        <end position="301"/>
    </location>
</feature>